<protein>
    <submittedName>
        <fullName evidence="5">Non-ribosomal peptide synthetase</fullName>
    </submittedName>
</protein>
<feature type="non-terminal residue" evidence="5">
    <location>
        <position position="886"/>
    </location>
</feature>
<dbReference type="InterPro" id="IPR006162">
    <property type="entry name" value="Ppantetheine_attach_site"/>
</dbReference>
<dbReference type="Pfam" id="PF13193">
    <property type="entry name" value="AMP-binding_C"/>
    <property type="match status" value="1"/>
</dbReference>
<dbReference type="CDD" id="cd19534">
    <property type="entry name" value="E_NRPS"/>
    <property type="match status" value="1"/>
</dbReference>
<evidence type="ECO:0000313" key="5">
    <source>
        <dbReference type="EMBL" id="NJC74321.1"/>
    </source>
</evidence>
<dbReference type="InterPro" id="IPR020806">
    <property type="entry name" value="PKS_PP-bd"/>
</dbReference>
<dbReference type="SMART" id="SM00823">
    <property type="entry name" value="PKS_PP"/>
    <property type="match status" value="1"/>
</dbReference>
<accession>A0ABX0Y8A7</accession>
<name>A0ABX0Y8A7_9ACTN</name>
<dbReference type="InterPro" id="IPR010060">
    <property type="entry name" value="NRPS_synth"/>
</dbReference>
<dbReference type="InterPro" id="IPR001242">
    <property type="entry name" value="Condensation_dom"/>
</dbReference>
<sequence>GEIEAALLRRPDIAEAVVVARDDDGHQRLVAYLVPAGGEAPSPAALRGALKETLPDYMVPTAFVVLAALPKTTSGKVDRRALPAPEGPQEAETPYVAPRTPVERALAEVWAGVLGHDLVGVDDNFFSLGGDSILSIQLVSRARQAGLRLTSRDVFQHQTIAELATVVAAQPAPGEVGDEQRDLGPAPMTPIQRWFFASHGPLRHFTMSMLLELTEEVDDEALGIAVDAVVAHHDALRMRYARVGGEWRQEPTPAQPSAGVLDRHDISTMDADEQRSRIEAVATAARSDLDLEAGRMLRAVLFRRGPGRRPYLLLTAHHLVIDGVSWRILLGDLEAAYRHAAAGQPVELEPSGTPFTRWAHELARYVRDGGFDDALSYWTAVTADAPADLSVDRTGVNTAGSVRRLTVRLGRSDTDALLHRVPGVYRTQVNDVLLAALGRALAEWTGRDRTLIALEGHGREEILDGVDLSRTVGWFTSQFPLGLAVPADADWATVLKSVKEQLRAVPHRGLSYEALRYLGTGDTLAADPTPRICFNYHGQWGGSTGEAGLYRSSGDSLDQPIGPDLAPDEPADYLLDVTGMVDGGELELVWMYSDQVHDEETVRRVAERMIGALREIVEYCARPDAGGRTPSDFPLAGLDQATVDRLAGDGRDVEDIYPLTPLQTGMLFHSLVDRGSDVYVDQARLLLDGVPDPYALAEAWQRVIDRTPVLRSGIVWEGVDEPLQVVHRRVTLPVEHVDWRGLSDEDRDRAEARLLADDRVWDLDLATAPLMRLAIARITDDRVLLVWRSHHIVLDGWSLGQVFAEVCEQYAAIVGGRQPALVARRPFREYLQWLRGQDLRRAEEYWRDVLAGFADPTPLPYDRLPVEAHRTESVEAVRVALSAEAS</sequence>
<dbReference type="Gene3D" id="3.30.300.30">
    <property type="match status" value="1"/>
</dbReference>
<dbReference type="NCBIfam" id="TIGR01720">
    <property type="entry name" value="NRPS-para261"/>
    <property type="match status" value="1"/>
</dbReference>
<gene>
    <name evidence="5" type="ORF">HC031_32105</name>
</gene>
<dbReference type="PANTHER" id="PTHR45398">
    <property type="match status" value="1"/>
</dbReference>
<keyword evidence="6" id="KW-1185">Reference proteome</keyword>
<organism evidence="5 6">
    <name type="scientific">Planosporangium thailandense</name>
    <dbReference type="NCBI Taxonomy" id="765197"/>
    <lineage>
        <taxon>Bacteria</taxon>
        <taxon>Bacillati</taxon>
        <taxon>Actinomycetota</taxon>
        <taxon>Actinomycetes</taxon>
        <taxon>Micromonosporales</taxon>
        <taxon>Micromonosporaceae</taxon>
        <taxon>Planosporangium</taxon>
    </lineage>
</organism>
<dbReference type="InterPro" id="IPR025110">
    <property type="entry name" value="AMP-bd_C"/>
</dbReference>
<dbReference type="Gene3D" id="3.30.559.10">
    <property type="entry name" value="Chloramphenicol acetyltransferase-like domain"/>
    <property type="match status" value="2"/>
</dbReference>
<keyword evidence="2" id="KW-0596">Phosphopantetheine</keyword>
<dbReference type="InterPro" id="IPR009081">
    <property type="entry name" value="PP-bd_ACP"/>
</dbReference>
<dbReference type="InterPro" id="IPR023213">
    <property type="entry name" value="CAT-like_dom_sf"/>
</dbReference>
<evidence type="ECO:0000256" key="3">
    <source>
        <dbReference type="ARBA" id="ARBA00022553"/>
    </source>
</evidence>
<dbReference type="EMBL" id="JAATVY010000066">
    <property type="protein sequence ID" value="NJC74321.1"/>
    <property type="molecule type" value="Genomic_DNA"/>
</dbReference>
<dbReference type="InterPro" id="IPR045851">
    <property type="entry name" value="AMP-bd_C_sf"/>
</dbReference>
<dbReference type="PROSITE" id="PS50075">
    <property type="entry name" value="CARRIER"/>
    <property type="match status" value="1"/>
</dbReference>
<dbReference type="Gene3D" id="1.10.1200.10">
    <property type="entry name" value="ACP-like"/>
    <property type="match status" value="1"/>
</dbReference>
<dbReference type="PROSITE" id="PS00012">
    <property type="entry name" value="PHOSPHOPANTETHEINE"/>
    <property type="match status" value="1"/>
</dbReference>
<dbReference type="Gene3D" id="3.30.559.30">
    <property type="entry name" value="Nonribosomal peptide synthetase, condensation domain"/>
    <property type="match status" value="2"/>
</dbReference>
<dbReference type="Proteomes" id="UP000722989">
    <property type="component" value="Unassembled WGS sequence"/>
</dbReference>
<evidence type="ECO:0000256" key="1">
    <source>
        <dbReference type="ARBA" id="ARBA00001957"/>
    </source>
</evidence>
<dbReference type="RefSeq" id="WP_240943296.1">
    <property type="nucleotide sequence ID" value="NZ_JAATVY010000066.1"/>
</dbReference>
<dbReference type="SUPFAM" id="SSF56801">
    <property type="entry name" value="Acetyl-CoA synthetase-like"/>
    <property type="match status" value="1"/>
</dbReference>
<dbReference type="SUPFAM" id="SSF47336">
    <property type="entry name" value="ACP-like"/>
    <property type="match status" value="1"/>
</dbReference>
<evidence type="ECO:0000313" key="6">
    <source>
        <dbReference type="Proteomes" id="UP000722989"/>
    </source>
</evidence>
<evidence type="ECO:0000259" key="4">
    <source>
        <dbReference type="PROSITE" id="PS50075"/>
    </source>
</evidence>
<evidence type="ECO:0000256" key="2">
    <source>
        <dbReference type="ARBA" id="ARBA00022450"/>
    </source>
</evidence>
<keyword evidence="3" id="KW-0597">Phosphoprotein</keyword>
<dbReference type="SUPFAM" id="SSF52777">
    <property type="entry name" value="CoA-dependent acyltransferases"/>
    <property type="match status" value="3"/>
</dbReference>
<dbReference type="InterPro" id="IPR036736">
    <property type="entry name" value="ACP-like_sf"/>
</dbReference>
<reference evidence="5 6" key="1">
    <citation type="submission" date="2020-03" db="EMBL/GenBank/DDBJ databases">
        <title>WGS of the type strain of Planosporangium spp.</title>
        <authorList>
            <person name="Thawai C."/>
        </authorList>
    </citation>
    <scope>NUCLEOTIDE SEQUENCE [LARGE SCALE GENOMIC DNA]</scope>
    <source>
        <strain evidence="5 6">TBRC 5610</strain>
    </source>
</reference>
<dbReference type="PANTHER" id="PTHR45398:SF1">
    <property type="entry name" value="ENZYME, PUTATIVE (JCVI)-RELATED"/>
    <property type="match status" value="1"/>
</dbReference>
<comment type="cofactor">
    <cofactor evidence="1">
        <name>pantetheine 4'-phosphate</name>
        <dbReference type="ChEBI" id="CHEBI:47942"/>
    </cofactor>
</comment>
<feature type="non-terminal residue" evidence="5">
    <location>
        <position position="1"/>
    </location>
</feature>
<proteinExistence type="predicted"/>
<dbReference type="Pfam" id="PF00668">
    <property type="entry name" value="Condensation"/>
    <property type="match status" value="2"/>
</dbReference>
<dbReference type="Pfam" id="PF00550">
    <property type="entry name" value="PP-binding"/>
    <property type="match status" value="1"/>
</dbReference>
<comment type="caution">
    <text evidence="5">The sequence shown here is derived from an EMBL/GenBank/DDBJ whole genome shotgun (WGS) entry which is preliminary data.</text>
</comment>
<feature type="domain" description="Carrier" evidence="4">
    <location>
        <begin position="97"/>
        <end position="171"/>
    </location>
</feature>